<accession>A0A284R8R9</accession>
<dbReference type="PANTHER" id="PTHR13292:SF0">
    <property type="entry name" value="AUTOPHAGY-RELATED PROTEIN 101"/>
    <property type="match status" value="1"/>
</dbReference>
<dbReference type="InterPro" id="IPR012445">
    <property type="entry name" value="ATG101"/>
</dbReference>
<protein>
    <recommendedName>
        <fullName evidence="2">Autophagy-related protein 101</fullName>
    </recommendedName>
</protein>
<keyword evidence="5" id="KW-1185">Reference proteome</keyword>
<dbReference type="Pfam" id="PF07855">
    <property type="entry name" value="ATG101"/>
    <property type="match status" value="1"/>
</dbReference>
<reference evidence="5" key="1">
    <citation type="journal article" date="2017" name="Nat. Ecol. Evol.">
        <title>Genome expansion and lineage-specific genetic innovations in the forest pathogenic fungi Armillaria.</title>
        <authorList>
            <person name="Sipos G."/>
            <person name="Prasanna A.N."/>
            <person name="Walter M.C."/>
            <person name="O'Connor E."/>
            <person name="Balint B."/>
            <person name="Krizsan K."/>
            <person name="Kiss B."/>
            <person name="Hess J."/>
            <person name="Varga T."/>
            <person name="Slot J."/>
            <person name="Riley R."/>
            <person name="Boka B."/>
            <person name="Rigling D."/>
            <person name="Barry K."/>
            <person name="Lee J."/>
            <person name="Mihaltcheva S."/>
            <person name="LaButti K."/>
            <person name="Lipzen A."/>
            <person name="Waldron R."/>
            <person name="Moloney N.M."/>
            <person name="Sperisen C."/>
            <person name="Kredics L."/>
            <person name="Vagvoelgyi C."/>
            <person name="Patrignani A."/>
            <person name="Fitzpatrick D."/>
            <person name="Nagy I."/>
            <person name="Doyle S."/>
            <person name="Anderson J.B."/>
            <person name="Grigoriev I.V."/>
            <person name="Gueldener U."/>
            <person name="Muensterkoetter M."/>
            <person name="Nagy L.G."/>
        </authorList>
    </citation>
    <scope>NUCLEOTIDE SEQUENCE [LARGE SCALE GENOMIC DNA]</scope>
    <source>
        <strain evidence="5">C18/9</strain>
    </source>
</reference>
<name>A0A284R8R9_ARMOS</name>
<dbReference type="GO" id="GO:1990316">
    <property type="term" value="C:Atg1/ULK1 kinase complex"/>
    <property type="evidence" value="ECO:0007669"/>
    <property type="project" value="TreeGrafter"/>
</dbReference>
<dbReference type="GO" id="GO:0019901">
    <property type="term" value="F:protein kinase binding"/>
    <property type="evidence" value="ECO:0007669"/>
    <property type="project" value="TreeGrafter"/>
</dbReference>
<proteinExistence type="inferred from homology"/>
<dbReference type="OrthoDB" id="10259639at2759"/>
<dbReference type="Proteomes" id="UP000219338">
    <property type="component" value="Unassembled WGS sequence"/>
</dbReference>
<organism evidence="4 5">
    <name type="scientific">Armillaria ostoyae</name>
    <name type="common">Armillaria root rot fungus</name>
    <dbReference type="NCBI Taxonomy" id="47428"/>
    <lineage>
        <taxon>Eukaryota</taxon>
        <taxon>Fungi</taxon>
        <taxon>Dikarya</taxon>
        <taxon>Basidiomycota</taxon>
        <taxon>Agaricomycotina</taxon>
        <taxon>Agaricomycetes</taxon>
        <taxon>Agaricomycetidae</taxon>
        <taxon>Agaricales</taxon>
        <taxon>Marasmiineae</taxon>
        <taxon>Physalacriaceae</taxon>
        <taxon>Armillaria</taxon>
    </lineage>
</organism>
<comment type="similarity">
    <text evidence="1">Belongs to the ATG101 family.</text>
</comment>
<keyword evidence="3" id="KW-0072">Autophagy</keyword>
<dbReference type="GO" id="GO:0000045">
    <property type="term" value="P:autophagosome assembly"/>
    <property type="evidence" value="ECO:0007669"/>
    <property type="project" value="TreeGrafter"/>
</dbReference>
<dbReference type="GO" id="GO:0000407">
    <property type="term" value="C:phagophore assembly site"/>
    <property type="evidence" value="ECO:0007669"/>
    <property type="project" value="TreeGrafter"/>
</dbReference>
<evidence type="ECO:0000313" key="5">
    <source>
        <dbReference type="Proteomes" id="UP000219338"/>
    </source>
</evidence>
<dbReference type="EMBL" id="FUEG01000005">
    <property type="protein sequence ID" value="SJL05104.1"/>
    <property type="molecule type" value="Genomic_DNA"/>
</dbReference>
<dbReference type="AlphaFoldDB" id="A0A284R8R9"/>
<dbReference type="PANTHER" id="PTHR13292">
    <property type="entry name" value="AUTOPHAGY-RELATED PROTEIN 101"/>
    <property type="match status" value="1"/>
</dbReference>
<gene>
    <name evidence="4" type="ORF">ARMOST_08476</name>
</gene>
<evidence type="ECO:0000313" key="4">
    <source>
        <dbReference type="EMBL" id="SJL05104.1"/>
    </source>
</evidence>
<sequence length="289" mass="33024">MPSKAHQRRSRRAARPLIIRVHDRKAHVHGVLGEFDSNSSEIDQTIETAILEEVKQMSLRSTKNKENEKEEFEMMPESGHLEEWEAVEVEEEDWEDLCVGKGKEKMSYADALKGKPEVLDRSTTKDVLRAMLHSILFHRLFGIVKPQTFEVLDWNHQPGVSDPEVEQMVHEKVDLFWKSIENGGSKRGQILVTFSEERQKKGGWFVYSGGEEDVPWEQWVINAEIRQPLDRDRLTFDPTLAATLTKSIQTMLTHTSSERGRSVVPPITHNGISPFPFKLAVKMGGIEIG</sequence>
<evidence type="ECO:0000256" key="1">
    <source>
        <dbReference type="ARBA" id="ARBA00007130"/>
    </source>
</evidence>
<evidence type="ECO:0000256" key="2">
    <source>
        <dbReference type="ARBA" id="ARBA00018874"/>
    </source>
</evidence>
<evidence type="ECO:0000256" key="3">
    <source>
        <dbReference type="ARBA" id="ARBA00023006"/>
    </source>
</evidence>
<dbReference type="STRING" id="47428.A0A284R8R9"/>